<dbReference type="Gene3D" id="3.40.50.2300">
    <property type="match status" value="1"/>
</dbReference>
<dbReference type="InterPro" id="IPR004358">
    <property type="entry name" value="Sig_transdc_His_kin-like_C"/>
</dbReference>
<dbReference type="InterPro" id="IPR003661">
    <property type="entry name" value="HisK_dim/P_dom"/>
</dbReference>
<keyword evidence="8" id="KW-0418">Kinase</keyword>
<sequence length="911" mass="101958">MRSKLNILCRSWFPILITTPAVAGLTISIQMTGFFQHLEWATYDRFFFLRPLEPQDDRITLITIDEADILHIGQWPIPDSTLAQLLRTLNRYQPAAIGLDIYRDLPVEPGHQALVEVMKSTSNLVGVEKGLGVSVGPPPILKQANRVALADLLLDGDSKVRRVLLSHSNSDGEIQFGLGAKLALLYLQQRGIALEEIDSEKKHYRLGRSIFRPFSENDGSYVRANAGGYQVFLNYRGSSDRFRRVSLTQVLREGIDAQAVSGRVILIGSIAPSLNDLFYTPYSSRFFKTGQPSPGMVVHANALSQILSAALDGRLLIRSGSEPFDWMWILLWSGIGASVCWWLFDIDPPHQTTVRIWFLRGIVAMAIGCLPISIAGSAFMLGWWICTIAPLFALASSATAIAGVRIRQLQQQRSQLAQKQLLLEQAKIEAEVASQAKSQFLANMSHELRTPLNAILGFTQLMSRDSSLNPQQREYLNIINSSGEHLLELIDDVLDLTKIEAGVLSFNEHSVDFYQLVDLLDSMFRLKAIQKNLQFIVQVDLDVPQYIKTDGQKLRACAINLLGNALKFTERGSIALRVSVAGALDAKESRSPRYLVFEVEDTGPGIASEELTYLFDPFVQTQTGLRSGEGTGLGLAITRKFVEVLGGKITPSSNLGVGSTFKFEIPIILARPDEISSPSQGRVIGLKPSRSTYRIAIVDDTDRNRLLLRQLLEPIGFEVREAQNGREAIDLWASWHPHLIWMDTRMPQMGGLEATRQIREREKMELAATHRERTVILALSASAFEERRGEILAAGCDDFAHKPCSEAIVFEKMAQYLDLRYIWEDLPQPSPSKSGGTGEYQPSAIVRGQLSQMPQTWVRSLDRAANEGDEERVWELIDEIPQQYDRLAEDLRALTHDFRLDVILRLARWVN</sequence>
<evidence type="ECO:0000313" key="20">
    <source>
        <dbReference type="Proteomes" id="UP000621799"/>
    </source>
</evidence>
<dbReference type="Pfam" id="PF02518">
    <property type="entry name" value="HATPase_c"/>
    <property type="match status" value="1"/>
</dbReference>
<dbReference type="PANTHER" id="PTHR45339:SF1">
    <property type="entry name" value="HYBRID SIGNAL TRANSDUCTION HISTIDINE KINASE J"/>
    <property type="match status" value="1"/>
</dbReference>
<dbReference type="InterPro" id="IPR011006">
    <property type="entry name" value="CheY-like_superfamily"/>
</dbReference>
<dbReference type="GO" id="GO:0005524">
    <property type="term" value="F:ATP binding"/>
    <property type="evidence" value="ECO:0007669"/>
    <property type="project" value="UniProtKB-KW"/>
</dbReference>
<keyword evidence="16" id="KW-0812">Transmembrane</keyword>
<keyword evidence="7" id="KW-0547">Nucleotide-binding</keyword>
<evidence type="ECO:0000256" key="4">
    <source>
        <dbReference type="ARBA" id="ARBA00012438"/>
    </source>
</evidence>
<feature type="domain" description="Response regulatory" evidence="18">
    <location>
        <begin position="694"/>
        <end position="817"/>
    </location>
</feature>
<evidence type="ECO:0000256" key="12">
    <source>
        <dbReference type="ARBA" id="ARBA00023306"/>
    </source>
</evidence>
<dbReference type="SMART" id="SM00448">
    <property type="entry name" value="REC"/>
    <property type="match status" value="1"/>
</dbReference>
<feature type="transmembrane region" description="Helical" evidence="16">
    <location>
        <begin position="381"/>
        <end position="404"/>
    </location>
</feature>
<evidence type="ECO:0000256" key="1">
    <source>
        <dbReference type="ARBA" id="ARBA00000085"/>
    </source>
</evidence>
<evidence type="ECO:0000256" key="16">
    <source>
        <dbReference type="SAM" id="Phobius"/>
    </source>
</evidence>
<evidence type="ECO:0000256" key="13">
    <source>
        <dbReference type="ARBA" id="ARBA00074306"/>
    </source>
</evidence>
<evidence type="ECO:0000256" key="6">
    <source>
        <dbReference type="ARBA" id="ARBA00022679"/>
    </source>
</evidence>
<evidence type="ECO:0000256" key="5">
    <source>
        <dbReference type="ARBA" id="ARBA00022553"/>
    </source>
</evidence>
<dbReference type="EMBL" id="JADEXN010000288">
    <property type="protein sequence ID" value="MBE9042048.1"/>
    <property type="molecule type" value="Genomic_DNA"/>
</dbReference>
<feature type="domain" description="Histidine kinase" evidence="17">
    <location>
        <begin position="443"/>
        <end position="669"/>
    </location>
</feature>
<dbReference type="Pfam" id="PF00072">
    <property type="entry name" value="Response_reg"/>
    <property type="match status" value="1"/>
</dbReference>
<evidence type="ECO:0000313" key="19">
    <source>
        <dbReference type="EMBL" id="MBE9042048.1"/>
    </source>
</evidence>
<dbReference type="InterPro" id="IPR007890">
    <property type="entry name" value="CHASE2"/>
</dbReference>
<dbReference type="Pfam" id="PF05226">
    <property type="entry name" value="CHASE2"/>
    <property type="match status" value="1"/>
</dbReference>
<comment type="similarity">
    <text evidence="3">In the N-terminal section; belongs to the phytochrome family.</text>
</comment>
<dbReference type="PROSITE" id="PS50109">
    <property type="entry name" value="HIS_KIN"/>
    <property type="match status" value="1"/>
</dbReference>
<dbReference type="SUPFAM" id="SSF55874">
    <property type="entry name" value="ATPase domain of HSP90 chaperone/DNA topoisomerase II/histidine kinase"/>
    <property type="match status" value="1"/>
</dbReference>
<dbReference type="Gene3D" id="3.30.565.10">
    <property type="entry name" value="Histidine kinase-like ATPase, C-terminal domain"/>
    <property type="match status" value="1"/>
</dbReference>
<feature type="transmembrane region" description="Helical" evidence="16">
    <location>
        <begin position="326"/>
        <end position="344"/>
    </location>
</feature>
<dbReference type="Proteomes" id="UP000621799">
    <property type="component" value="Unassembled WGS sequence"/>
</dbReference>
<keyword evidence="20" id="KW-1185">Reference proteome</keyword>
<dbReference type="SUPFAM" id="SSF52172">
    <property type="entry name" value="CheY-like"/>
    <property type="match status" value="1"/>
</dbReference>
<evidence type="ECO:0000256" key="11">
    <source>
        <dbReference type="ARBA" id="ARBA00023136"/>
    </source>
</evidence>
<comment type="caution">
    <text evidence="19">The sequence shown here is derived from an EMBL/GenBank/DDBJ whole genome shotgun (WGS) entry which is preliminary data.</text>
</comment>
<evidence type="ECO:0000259" key="18">
    <source>
        <dbReference type="PROSITE" id="PS50110"/>
    </source>
</evidence>
<evidence type="ECO:0000256" key="14">
    <source>
        <dbReference type="PROSITE-ProRule" id="PRU00169"/>
    </source>
</evidence>
<dbReference type="SMART" id="SM00387">
    <property type="entry name" value="HATPase_c"/>
    <property type="match status" value="1"/>
</dbReference>
<protein>
    <recommendedName>
        <fullName evidence="13">Circadian input-output histidine kinase CikA</fullName>
        <ecNumber evidence="4">2.7.13.3</ecNumber>
    </recommendedName>
</protein>
<name>A0A928VZC6_9CYAN</name>
<feature type="transmembrane region" description="Helical" evidence="16">
    <location>
        <begin position="356"/>
        <end position="375"/>
    </location>
</feature>
<evidence type="ECO:0000259" key="17">
    <source>
        <dbReference type="PROSITE" id="PS50109"/>
    </source>
</evidence>
<gene>
    <name evidence="19" type="ORF">IQ235_14805</name>
</gene>
<dbReference type="GO" id="GO:0000155">
    <property type="term" value="F:phosphorelay sensor kinase activity"/>
    <property type="evidence" value="ECO:0007669"/>
    <property type="project" value="InterPro"/>
</dbReference>
<dbReference type="AlphaFoldDB" id="A0A928VZC6"/>
<feature type="modified residue" description="4-aspartylphosphate" evidence="14">
    <location>
        <position position="743"/>
    </location>
</feature>
<dbReference type="PANTHER" id="PTHR45339">
    <property type="entry name" value="HYBRID SIGNAL TRANSDUCTION HISTIDINE KINASE J"/>
    <property type="match status" value="1"/>
</dbReference>
<reference evidence="19" key="1">
    <citation type="submission" date="2020-10" db="EMBL/GenBank/DDBJ databases">
        <authorList>
            <person name="Castelo-Branco R."/>
            <person name="Eusebio N."/>
            <person name="Adriana R."/>
            <person name="Vieira A."/>
            <person name="Brugerolle De Fraissinette N."/>
            <person name="Rezende De Castro R."/>
            <person name="Schneider M.P."/>
            <person name="Vasconcelos V."/>
            <person name="Leao P.N."/>
        </authorList>
    </citation>
    <scope>NUCLEOTIDE SEQUENCE</scope>
    <source>
        <strain evidence="19">LEGE 11467</strain>
    </source>
</reference>
<dbReference type="FunFam" id="1.10.287.130:FF:000038">
    <property type="entry name" value="Sensory transduction histidine kinase"/>
    <property type="match status" value="1"/>
</dbReference>
<evidence type="ECO:0000256" key="2">
    <source>
        <dbReference type="ARBA" id="ARBA00004370"/>
    </source>
</evidence>
<dbReference type="Pfam" id="PF00512">
    <property type="entry name" value="HisKA"/>
    <property type="match status" value="1"/>
</dbReference>
<dbReference type="InterPro" id="IPR005467">
    <property type="entry name" value="His_kinase_dom"/>
</dbReference>
<dbReference type="InterPro" id="IPR036097">
    <property type="entry name" value="HisK_dim/P_sf"/>
</dbReference>
<accession>A0A928VZC6</accession>
<dbReference type="Gene3D" id="1.10.287.130">
    <property type="match status" value="1"/>
</dbReference>
<proteinExistence type="inferred from homology"/>
<keyword evidence="15" id="KW-0175">Coiled coil</keyword>
<dbReference type="CDD" id="cd17546">
    <property type="entry name" value="REC_hyHK_CKI1_RcsC-like"/>
    <property type="match status" value="1"/>
</dbReference>
<dbReference type="InterPro" id="IPR036890">
    <property type="entry name" value="HATPase_C_sf"/>
</dbReference>
<dbReference type="InterPro" id="IPR001789">
    <property type="entry name" value="Sig_transdc_resp-reg_receiver"/>
</dbReference>
<evidence type="ECO:0000256" key="15">
    <source>
        <dbReference type="SAM" id="Coils"/>
    </source>
</evidence>
<dbReference type="EC" id="2.7.13.3" evidence="4"/>
<comment type="catalytic activity">
    <reaction evidence="1">
        <text>ATP + protein L-histidine = ADP + protein N-phospho-L-histidine.</text>
        <dbReference type="EC" id="2.7.13.3"/>
    </reaction>
</comment>
<keyword evidence="6" id="KW-0808">Transferase</keyword>
<keyword evidence="16" id="KW-1133">Transmembrane helix</keyword>
<dbReference type="RefSeq" id="WP_264322230.1">
    <property type="nucleotide sequence ID" value="NZ_JADEXN010000288.1"/>
</dbReference>
<keyword evidence="10" id="KW-0902">Two-component regulatory system</keyword>
<dbReference type="CDD" id="cd00082">
    <property type="entry name" value="HisKA"/>
    <property type="match status" value="1"/>
</dbReference>
<evidence type="ECO:0000256" key="8">
    <source>
        <dbReference type="ARBA" id="ARBA00022777"/>
    </source>
</evidence>
<dbReference type="PRINTS" id="PR00344">
    <property type="entry name" value="BCTRLSENSOR"/>
</dbReference>
<dbReference type="PROSITE" id="PS50110">
    <property type="entry name" value="RESPONSE_REGULATORY"/>
    <property type="match status" value="1"/>
</dbReference>
<evidence type="ECO:0000256" key="10">
    <source>
        <dbReference type="ARBA" id="ARBA00023012"/>
    </source>
</evidence>
<keyword evidence="5 14" id="KW-0597">Phosphoprotein</keyword>
<feature type="coiled-coil region" evidence="15">
    <location>
        <begin position="406"/>
        <end position="436"/>
    </location>
</feature>
<dbReference type="FunFam" id="3.30.565.10:FF:000010">
    <property type="entry name" value="Sensor histidine kinase RcsC"/>
    <property type="match status" value="1"/>
</dbReference>
<dbReference type="SUPFAM" id="SSF47384">
    <property type="entry name" value="Homodimeric domain of signal transducing histidine kinase"/>
    <property type="match status" value="1"/>
</dbReference>
<evidence type="ECO:0000256" key="9">
    <source>
        <dbReference type="ARBA" id="ARBA00022840"/>
    </source>
</evidence>
<dbReference type="InterPro" id="IPR003594">
    <property type="entry name" value="HATPase_dom"/>
</dbReference>
<evidence type="ECO:0000256" key="7">
    <source>
        <dbReference type="ARBA" id="ARBA00022741"/>
    </source>
</evidence>
<dbReference type="SMART" id="SM00388">
    <property type="entry name" value="HisKA"/>
    <property type="match status" value="1"/>
</dbReference>
<dbReference type="GO" id="GO:0016020">
    <property type="term" value="C:membrane"/>
    <property type="evidence" value="ECO:0007669"/>
    <property type="project" value="UniProtKB-SubCell"/>
</dbReference>
<dbReference type="SMART" id="SM01080">
    <property type="entry name" value="CHASE2"/>
    <property type="match status" value="1"/>
</dbReference>
<comment type="subcellular location">
    <subcellularLocation>
        <location evidence="2">Membrane</location>
    </subcellularLocation>
</comment>
<evidence type="ECO:0000256" key="3">
    <source>
        <dbReference type="ARBA" id="ARBA00006402"/>
    </source>
</evidence>
<keyword evidence="12" id="KW-0131">Cell cycle</keyword>
<organism evidence="19 20">
    <name type="scientific">Zarconia navalis LEGE 11467</name>
    <dbReference type="NCBI Taxonomy" id="1828826"/>
    <lineage>
        <taxon>Bacteria</taxon>
        <taxon>Bacillati</taxon>
        <taxon>Cyanobacteriota</taxon>
        <taxon>Cyanophyceae</taxon>
        <taxon>Oscillatoriophycideae</taxon>
        <taxon>Oscillatoriales</taxon>
        <taxon>Oscillatoriales incertae sedis</taxon>
        <taxon>Zarconia</taxon>
        <taxon>Zarconia navalis</taxon>
    </lineage>
</organism>
<keyword evidence="9" id="KW-0067">ATP-binding</keyword>
<dbReference type="CDD" id="cd16922">
    <property type="entry name" value="HATPase_EvgS-ArcB-TorS-like"/>
    <property type="match status" value="1"/>
</dbReference>
<keyword evidence="11 16" id="KW-0472">Membrane</keyword>